<feature type="compositionally biased region" description="Basic and acidic residues" evidence="1">
    <location>
        <begin position="8"/>
        <end position="28"/>
    </location>
</feature>
<dbReference type="AlphaFoldDB" id="A0A0D2JC30"/>
<evidence type="ECO:0000256" key="1">
    <source>
        <dbReference type="SAM" id="MobiDB-lite"/>
    </source>
</evidence>
<dbReference type="KEGG" id="mng:MNEG_10711"/>
<reference evidence="2 3" key="1">
    <citation type="journal article" date="2013" name="BMC Genomics">
        <title>Reconstruction of the lipid metabolism for the microalga Monoraphidium neglectum from its genome sequence reveals characteristics suitable for biofuel production.</title>
        <authorList>
            <person name="Bogen C."/>
            <person name="Al-Dilaimi A."/>
            <person name="Albersmeier A."/>
            <person name="Wichmann J."/>
            <person name="Grundmann M."/>
            <person name="Rupp O."/>
            <person name="Lauersen K.J."/>
            <person name="Blifernez-Klassen O."/>
            <person name="Kalinowski J."/>
            <person name="Goesmann A."/>
            <person name="Mussgnug J.H."/>
            <person name="Kruse O."/>
        </authorList>
    </citation>
    <scope>NUCLEOTIDE SEQUENCE [LARGE SCALE GENOMIC DNA]</scope>
    <source>
        <strain evidence="2 3">SAG 48.87</strain>
    </source>
</reference>
<name>A0A0D2JC30_9CHLO</name>
<dbReference type="Proteomes" id="UP000054498">
    <property type="component" value="Unassembled WGS sequence"/>
</dbReference>
<proteinExistence type="predicted"/>
<gene>
    <name evidence="2" type="ORF">MNEG_10711</name>
</gene>
<keyword evidence="3" id="KW-1185">Reference proteome</keyword>
<feature type="region of interest" description="Disordered" evidence="1">
    <location>
        <begin position="1"/>
        <end position="79"/>
    </location>
</feature>
<dbReference type="EMBL" id="KK102647">
    <property type="protein sequence ID" value="KIY97252.1"/>
    <property type="molecule type" value="Genomic_DNA"/>
</dbReference>
<sequence>MPTNAAIARREENEQRKASELHSQRDAPNKVTNHTATRGDEAAAAREDGQQRLSPATNVAPQAGNEGAAAAVGRAPTQQ</sequence>
<accession>A0A0D2JC30</accession>
<dbReference type="GeneID" id="25727901"/>
<feature type="compositionally biased region" description="Low complexity" evidence="1">
    <location>
        <begin position="60"/>
        <end position="79"/>
    </location>
</feature>
<protein>
    <submittedName>
        <fullName evidence="2">Uncharacterized protein</fullName>
    </submittedName>
</protein>
<feature type="compositionally biased region" description="Basic and acidic residues" evidence="1">
    <location>
        <begin position="37"/>
        <end position="50"/>
    </location>
</feature>
<evidence type="ECO:0000313" key="3">
    <source>
        <dbReference type="Proteomes" id="UP000054498"/>
    </source>
</evidence>
<organism evidence="2 3">
    <name type="scientific">Monoraphidium neglectum</name>
    <dbReference type="NCBI Taxonomy" id="145388"/>
    <lineage>
        <taxon>Eukaryota</taxon>
        <taxon>Viridiplantae</taxon>
        <taxon>Chlorophyta</taxon>
        <taxon>core chlorophytes</taxon>
        <taxon>Chlorophyceae</taxon>
        <taxon>CS clade</taxon>
        <taxon>Sphaeropleales</taxon>
        <taxon>Selenastraceae</taxon>
        <taxon>Monoraphidium</taxon>
    </lineage>
</organism>
<feature type="non-terminal residue" evidence="2">
    <location>
        <position position="79"/>
    </location>
</feature>
<evidence type="ECO:0000313" key="2">
    <source>
        <dbReference type="EMBL" id="KIY97252.1"/>
    </source>
</evidence>
<dbReference type="RefSeq" id="XP_013896272.1">
    <property type="nucleotide sequence ID" value="XM_014040818.1"/>
</dbReference>